<dbReference type="InterPro" id="IPR050272">
    <property type="entry name" value="Isochorismatase-like_hydrls"/>
</dbReference>
<evidence type="ECO:0000313" key="3">
    <source>
        <dbReference type="EMBL" id="AJD51653.1"/>
    </source>
</evidence>
<dbReference type="SUPFAM" id="SSF52499">
    <property type="entry name" value="Isochorismatase-like hydrolases"/>
    <property type="match status" value="1"/>
</dbReference>
<dbReference type="PANTHER" id="PTHR43540:SF1">
    <property type="entry name" value="ISOCHORISMATASE HYDROLASE"/>
    <property type="match status" value="1"/>
</dbReference>
<evidence type="ECO:0000259" key="2">
    <source>
        <dbReference type="Pfam" id="PF00857"/>
    </source>
</evidence>
<dbReference type="Gene3D" id="3.40.50.850">
    <property type="entry name" value="Isochorismatase-like"/>
    <property type="match status" value="1"/>
</dbReference>
<organism evidence="3 4">
    <name type="scientific">Thalassospira xiamenensis M-5 = DSM 17429</name>
    <dbReference type="NCBI Taxonomy" id="1123366"/>
    <lineage>
        <taxon>Bacteria</taxon>
        <taxon>Pseudomonadati</taxon>
        <taxon>Pseudomonadota</taxon>
        <taxon>Alphaproteobacteria</taxon>
        <taxon>Rhodospirillales</taxon>
        <taxon>Thalassospiraceae</taxon>
        <taxon>Thalassospira</taxon>
    </lineage>
</organism>
<dbReference type="KEGG" id="txi:TH3_07665"/>
<protein>
    <submittedName>
        <fullName evidence="3">Isochorismatase hydrolase</fullName>
    </submittedName>
</protein>
<dbReference type="CDD" id="cd01014">
    <property type="entry name" value="nicotinamidase_related"/>
    <property type="match status" value="1"/>
</dbReference>
<reference evidence="3 4" key="1">
    <citation type="journal article" date="2012" name="J. Bacteriol.">
        <title>Genome sequence of Thalassospira xiamenensis type strain M-5.</title>
        <authorList>
            <person name="Lai Q."/>
            <person name="Shao Z."/>
        </authorList>
    </citation>
    <scope>NUCLEOTIDE SEQUENCE [LARGE SCALE GENOMIC DNA]</scope>
    <source>
        <strain evidence="3 4">M-5</strain>
    </source>
</reference>
<dbReference type="Proteomes" id="UP000007127">
    <property type="component" value="Chromosome"/>
</dbReference>
<dbReference type="InterPro" id="IPR000868">
    <property type="entry name" value="Isochorismatase-like_dom"/>
</dbReference>
<feature type="domain" description="Isochorismatase-like" evidence="2">
    <location>
        <begin position="56"/>
        <end position="200"/>
    </location>
</feature>
<dbReference type="AlphaFoldDB" id="A0AB72UBZ0"/>
<accession>A0AB72UBZ0</accession>
<name>A0AB72UBZ0_9PROT</name>
<dbReference type="GO" id="GO:0016787">
    <property type="term" value="F:hydrolase activity"/>
    <property type="evidence" value="ECO:0007669"/>
    <property type="project" value="UniProtKB-KW"/>
</dbReference>
<gene>
    <name evidence="3" type="ORF">TH3_07665</name>
</gene>
<dbReference type="Pfam" id="PF00857">
    <property type="entry name" value="Isochorismatase"/>
    <property type="match status" value="1"/>
</dbReference>
<evidence type="ECO:0000256" key="1">
    <source>
        <dbReference type="ARBA" id="ARBA00022801"/>
    </source>
</evidence>
<keyword evidence="1 3" id="KW-0378">Hydrolase</keyword>
<dbReference type="PANTHER" id="PTHR43540">
    <property type="entry name" value="PEROXYUREIDOACRYLATE/UREIDOACRYLATE AMIDOHYDROLASE-RELATED"/>
    <property type="match status" value="1"/>
</dbReference>
<dbReference type="EMBL" id="CP004388">
    <property type="protein sequence ID" value="AJD51653.1"/>
    <property type="molecule type" value="Genomic_DNA"/>
</dbReference>
<sequence length="236" mass="25533">MRKHHRLLVSRPVPFKSDLISKPAGINFPAGFVFTIQDWNSKMPLPENNAAFGKETALVVLDVQKAIDDPKWASKNNPGYVDKIVDLLAAFRAANLPVIHIRHDEPNPASTYHTDGPGNAIKPEVAPLAGEPVIAKNVNCAFIATDLEKYLHDHGITRLIFTGVVIHNSMDASIRVAHCLGFDVILPLDATTAIDVTDAKGVRHDAQTVFDLFAAVLGSEYCALSTTDDVIAALPA</sequence>
<evidence type="ECO:0000313" key="4">
    <source>
        <dbReference type="Proteomes" id="UP000007127"/>
    </source>
</evidence>
<proteinExistence type="predicted"/>
<dbReference type="InterPro" id="IPR036380">
    <property type="entry name" value="Isochorismatase-like_sf"/>
</dbReference>